<accession>A0A8H3YLR7</accession>
<gene>
    <name evidence="2" type="ORF">BLS_008422</name>
</gene>
<name>A0A8H3YLR7_VENIN</name>
<dbReference type="EMBL" id="WNWQ01000710">
    <property type="protein sequence ID" value="KAE9964373.1"/>
    <property type="molecule type" value="Genomic_DNA"/>
</dbReference>
<dbReference type="PANTHER" id="PTHR40788">
    <property type="entry name" value="CLR5 DOMAIN-CONTAINING PROTEIN-RELATED"/>
    <property type="match status" value="1"/>
</dbReference>
<protein>
    <submittedName>
        <fullName evidence="2">Uncharacterized protein</fullName>
    </submittedName>
</protein>
<comment type="caution">
    <text evidence="2">The sequence shown here is derived from an EMBL/GenBank/DDBJ whole genome shotgun (WGS) entry which is preliminary data.</text>
</comment>
<dbReference type="AlphaFoldDB" id="A0A8H3YLR7"/>
<organism evidence="2 3">
    <name type="scientific">Venturia inaequalis</name>
    <name type="common">Apple scab fungus</name>
    <dbReference type="NCBI Taxonomy" id="5025"/>
    <lineage>
        <taxon>Eukaryota</taxon>
        <taxon>Fungi</taxon>
        <taxon>Dikarya</taxon>
        <taxon>Ascomycota</taxon>
        <taxon>Pezizomycotina</taxon>
        <taxon>Dothideomycetes</taxon>
        <taxon>Pleosporomycetidae</taxon>
        <taxon>Venturiales</taxon>
        <taxon>Venturiaceae</taxon>
        <taxon>Venturia</taxon>
    </lineage>
</organism>
<evidence type="ECO:0000313" key="3">
    <source>
        <dbReference type="Proteomes" id="UP000433883"/>
    </source>
</evidence>
<feature type="compositionally biased region" description="Acidic residues" evidence="1">
    <location>
        <begin position="19"/>
        <end position="33"/>
    </location>
</feature>
<dbReference type="PANTHER" id="PTHR40788:SF2">
    <property type="entry name" value="CLR5 DOMAIN-CONTAINING PROTEIN"/>
    <property type="match status" value="1"/>
</dbReference>
<evidence type="ECO:0000256" key="1">
    <source>
        <dbReference type="SAM" id="MobiDB-lite"/>
    </source>
</evidence>
<reference evidence="2 3" key="1">
    <citation type="submission" date="2019-11" db="EMBL/GenBank/DDBJ databases">
        <title>Venturia inaequalis Genome Resource.</title>
        <authorList>
            <person name="Lichtner F.J."/>
        </authorList>
    </citation>
    <scope>NUCLEOTIDE SEQUENCE [LARGE SCALE GENOMIC DNA]</scope>
    <source>
        <strain evidence="2">Bline_iso_100314</strain>
    </source>
</reference>
<sequence length="842" mass="96509">MPKTSKMSFQKLHLNAEETNSDDLSNDPPPEEEEFPADLKFWFLRRGTTAPDMAFPTYDEFDHQVRTMSQTIISSWAQVQNFCLAGGDMIERRWMKKSRKVRKSLLLQAFPRMPKEHNPGFRTLLWNDPQPPKYPFHHVAEEAVLWPSLNLDDLSRPEPLLLLLNARGRNHPEVFVSSDVESLVLGFAMDVLQQIYLPGYEIGLQSQDDERPYAVLRPFHRARLEEIVDIHGMRPCEGFYVLKIQSKVLSFLVDISRLILHDIDTLPAEVCSRFPWIRSKISTDHTGSGQQASLGEIAIEAAYQAPASVNLDTLESLVLSRLEAAQDHAWDLRQDPTYFFEVMTEATTHYTGDGSNNAGLRNDTRTEWWLAMTVALGECYANVALWNEVHNLLHGLILLKEMLEPGISGRPSAEWPEHYLQAILELGGSVVGVSLLHRHKLRDEVYCSPPLRHFWKERETSGVRARNAPFLIPRQAYSMEQFPTLIAILTMRNVHHVYPLHQITEHIERLLEADTSMARKITRLVGDRLADIQVLEEVRRQLHQYCPEIYCPGRTYKRSGVNQSTSATLREYHSCEGDLWDIYNVIIENQWDLFAPNDGQLYYPADKPRSSQRVEQMQRAERRLDLMWSKFDEAIGNIHEGQSIGDWMPAMDFSDRTLQRTPDWEPVKKEIIDAGSPAPSLDTGFGSPLCQEGEAISFRTAVSEMKSKPKSRGTGRTEHTPFIQAQIQVLEEQASGKPRQFHLKERDLKVFHGLFYQPSNENAVGKIKFHDFLHAMSSVGFSYQKMGGSAWLFVPPTEWATRGISFHEPHGMDTKVSFCMARQIGRRLQRVYGWGRSTFVAE</sequence>
<proteinExistence type="predicted"/>
<evidence type="ECO:0000313" key="2">
    <source>
        <dbReference type="EMBL" id="KAE9964373.1"/>
    </source>
</evidence>
<dbReference type="Proteomes" id="UP000433883">
    <property type="component" value="Unassembled WGS sequence"/>
</dbReference>
<feature type="region of interest" description="Disordered" evidence="1">
    <location>
        <begin position="1"/>
        <end position="33"/>
    </location>
</feature>